<comment type="caution">
    <text evidence="2">The sequence shown here is derived from an EMBL/GenBank/DDBJ whole genome shotgun (WGS) entry which is preliminary data.</text>
</comment>
<accession>A0ABX1S3X7</accession>
<keyword evidence="1" id="KW-0732">Signal</keyword>
<reference evidence="2 3" key="1">
    <citation type="submission" date="2020-04" db="EMBL/GenBank/DDBJ databases">
        <title>A Flavivirga sp. nov.</title>
        <authorList>
            <person name="Sun X."/>
        </authorList>
    </citation>
    <scope>NUCLEOTIDE SEQUENCE [LARGE SCALE GENOMIC DNA]</scope>
    <source>
        <strain evidence="2 3">Y03</strain>
    </source>
</reference>
<proteinExistence type="predicted"/>
<sequence length="127" mass="14359">MKKIFLPVLLLLLIISSCKNDDDNSNTTCNVSNPVEDLTWLKEIIEDFKQSTLVDESYVYKATYEGKTVFIIGNCCATCNSLTLVAYCNGDFVFNLDNKNDKDAYNNFLASYEGHLIWSSPNFVCNN</sequence>
<dbReference type="Proteomes" id="UP000746690">
    <property type="component" value="Unassembled WGS sequence"/>
</dbReference>
<dbReference type="PROSITE" id="PS51257">
    <property type="entry name" value="PROKAR_LIPOPROTEIN"/>
    <property type="match status" value="1"/>
</dbReference>
<feature type="signal peptide" evidence="1">
    <location>
        <begin position="1"/>
        <end position="21"/>
    </location>
</feature>
<dbReference type="RefSeq" id="WP_169677031.1">
    <property type="nucleotide sequence ID" value="NZ_JABBHF010000015.1"/>
</dbReference>
<keyword evidence="3" id="KW-1185">Reference proteome</keyword>
<evidence type="ECO:0000256" key="1">
    <source>
        <dbReference type="SAM" id="SignalP"/>
    </source>
</evidence>
<evidence type="ECO:0008006" key="4">
    <source>
        <dbReference type="Google" id="ProtNLM"/>
    </source>
</evidence>
<dbReference type="EMBL" id="JABBHF010000015">
    <property type="protein sequence ID" value="NMH89758.1"/>
    <property type="molecule type" value="Genomic_DNA"/>
</dbReference>
<organism evidence="2 3">
    <name type="scientific">Flavivirga algicola</name>
    <dbReference type="NCBI Taxonomy" id="2729136"/>
    <lineage>
        <taxon>Bacteria</taxon>
        <taxon>Pseudomonadati</taxon>
        <taxon>Bacteroidota</taxon>
        <taxon>Flavobacteriia</taxon>
        <taxon>Flavobacteriales</taxon>
        <taxon>Flavobacteriaceae</taxon>
        <taxon>Flavivirga</taxon>
    </lineage>
</organism>
<protein>
    <recommendedName>
        <fullName evidence="4">Lipoprotein</fullName>
    </recommendedName>
</protein>
<feature type="chain" id="PRO_5046600427" description="Lipoprotein" evidence="1">
    <location>
        <begin position="22"/>
        <end position="127"/>
    </location>
</feature>
<evidence type="ECO:0000313" key="3">
    <source>
        <dbReference type="Proteomes" id="UP000746690"/>
    </source>
</evidence>
<name>A0ABX1S3X7_9FLAO</name>
<gene>
    <name evidence="2" type="ORF">HHX25_19790</name>
</gene>
<evidence type="ECO:0000313" key="2">
    <source>
        <dbReference type="EMBL" id="NMH89758.1"/>
    </source>
</evidence>